<evidence type="ECO:0000313" key="3">
    <source>
        <dbReference type="EMBL" id="SZX67212.1"/>
    </source>
</evidence>
<proteinExistence type="predicted"/>
<dbReference type="AlphaFoldDB" id="A0A383VR11"/>
<evidence type="ECO:0000256" key="1">
    <source>
        <dbReference type="SAM" id="Coils"/>
    </source>
</evidence>
<name>A0A383VR11_TETOB</name>
<gene>
    <name evidence="3" type="ORF">BQ4739_LOCUS7631</name>
</gene>
<feature type="coiled-coil region" evidence="1">
    <location>
        <begin position="131"/>
        <end position="161"/>
    </location>
</feature>
<feature type="compositionally biased region" description="Low complexity" evidence="2">
    <location>
        <begin position="213"/>
        <end position="229"/>
    </location>
</feature>
<dbReference type="EMBL" id="FNXT01000778">
    <property type="protein sequence ID" value="SZX67212.1"/>
    <property type="molecule type" value="Genomic_DNA"/>
</dbReference>
<organism evidence="3 4">
    <name type="scientific">Tetradesmus obliquus</name>
    <name type="common">Green alga</name>
    <name type="synonym">Acutodesmus obliquus</name>
    <dbReference type="NCBI Taxonomy" id="3088"/>
    <lineage>
        <taxon>Eukaryota</taxon>
        <taxon>Viridiplantae</taxon>
        <taxon>Chlorophyta</taxon>
        <taxon>core chlorophytes</taxon>
        <taxon>Chlorophyceae</taxon>
        <taxon>CS clade</taxon>
        <taxon>Sphaeropleales</taxon>
        <taxon>Scenedesmaceae</taxon>
        <taxon>Tetradesmus</taxon>
    </lineage>
</organism>
<accession>A0A383VR11</accession>
<dbReference type="Proteomes" id="UP000256970">
    <property type="component" value="Unassembled WGS sequence"/>
</dbReference>
<feature type="region of interest" description="Disordered" evidence="2">
    <location>
        <begin position="185"/>
        <end position="233"/>
    </location>
</feature>
<feature type="region of interest" description="Disordered" evidence="2">
    <location>
        <begin position="253"/>
        <end position="273"/>
    </location>
</feature>
<feature type="compositionally biased region" description="Low complexity" evidence="2">
    <location>
        <begin position="187"/>
        <end position="204"/>
    </location>
</feature>
<keyword evidence="4" id="KW-1185">Reference proteome</keyword>
<sequence length="328" mass="35980">MEPLCSLSTLESDATWASTTTWTDSTVEPGSLLWRPEYLLGENSQQSQYQQQADWQPSSAIRADITPARFCMPQAGLIKNANGVVAIGLGDKPGRRINGPGFEAQKAAEALQRLQLQEQPLPQQQPQRFAAAAEHRELLQQRQAREEQQEEQRKLDHLTAMLHASPEHMTSADNFLSDGLSLPRSCPPSRATAAHPTPRTAASTVLNSARSCSSYNPSGSRPGSRPASPEVGANARARMALRGQLMCGSLLVEEEEEDEEQQQQREARQEMAAAAAAAYDEAARKEEELIAIYPHGAPRRVIREYRAQGVELPVLGYASALLPSPRRP</sequence>
<reference evidence="3 4" key="1">
    <citation type="submission" date="2016-10" db="EMBL/GenBank/DDBJ databases">
        <authorList>
            <person name="Cai Z."/>
        </authorList>
    </citation>
    <scope>NUCLEOTIDE SEQUENCE [LARGE SCALE GENOMIC DNA]</scope>
</reference>
<evidence type="ECO:0000313" key="4">
    <source>
        <dbReference type="Proteomes" id="UP000256970"/>
    </source>
</evidence>
<protein>
    <submittedName>
        <fullName evidence="3">Uncharacterized protein</fullName>
    </submittedName>
</protein>
<evidence type="ECO:0000256" key="2">
    <source>
        <dbReference type="SAM" id="MobiDB-lite"/>
    </source>
</evidence>
<keyword evidence="1" id="KW-0175">Coiled coil</keyword>